<dbReference type="FunFam" id="3.80.10.10:FF:000041">
    <property type="entry name" value="LRR receptor-like serine/threonine-protein kinase ERECTA"/>
    <property type="match status" value="1"/>
</dbReference>
<evidence type="ECO:0000256" key="2">
    <source>
        <dbReference type="ARBA" id="ARBA00009592"/>
    </source>
</evidence>
<dbReference type="EMBL" id="AP015044">
    <property type="protein sequence ID" value="BAU02079.1"/>
    <property type="molecule type" value="Genomic_DNA"/>
</dbReference>
<dbReference type="FunFam" id="3.80.10.10:FF:000111">
    <property type="entry name" value="LRR receptor-like serine/threonine-protein kinase ERECTA"/>
    <property type="match status" value="1"/>
</dbReference>
<keyword evidence="12" id="KW-1185">Reference proteome</keyword>
<keyword evidence="7 10" id="KW-1133">Transmembrane helix</keyword>
<gene>
    <name evidence="11" type="primary">Vigan.11G149900</name>
    <name evidence="11" type="ORF">VIGAN_11149900</name>
</gene>
<evidence type="ECO:0000256" key="8">
    <source>
        <dbReference type="ARBA" id="ARBA00023136"/>
    </source>
</evidence>
<organism evidence="11 12">
    <name type="scientific">Vigna angularis var. angularis</name>
    <dbReference type="NCBI Taxonomy" id="157739"/>
    <lineage>
        <taxon>Eukaryota</taxon>
        <taxon>Viridiplantae</taxon>
        <taxon>Streptophyta</taxon>
        <taxon>Embryophyta</taxon>
        <taxon>Tracheophyta</taxon>
        <taxon>Spermatophyta</taxon>
        <taxon>Magnoliopsida</taxon>
        <taxon>eudicotyledons</taxon>
        <taxon>Gunneridae</taxon>
        <taxon>Pentapetalae</taxon>
        <taxon>rosids</taxon>
        <taxon>fabids</taxon>
        <taxon>Fabales</taxon>
        <taxon>Fabaceae</taxon>
        <taxon>Papilionoideae</taxon>
        <taxon>50 kb inversion clade</taxon>
        <taxon>NPAAA clade</taxon>
        <taxon>indigoferoid/millettioid clade</taxon>
        <taxon>Phaseoleae</taxon>
        <taxon>Vigna</taxon>
    </lineage>
</organism>
<dbReference type="PRINTS" id="PR00019">
    <property type="entry name" value="LEURICHRPT"/>
</dbReference>
<accession>A0A0S3TA30</accession>
<dbReference type="Gene3D" id="3.80.10.10">
    <property type="entry name" value="Ribonuclease Inhibitor"/>
    <property type="match status" value="1"/>
</dbReference>
<evidence type="ECO:0000313" key="12">
    <source>
        <dbReference type="Proteomes" id="UP000291084"/>
    </source>
</evidence>
<keyword evidence="9" id="KW-0325">Glycoprotein</keyword>
<evidence type="ECO:0008006" key="13">
    <source>
        <dbReference type="Google" id="ProtNLM"/>
    </source>
</evidence>
<keyword evidence="5" id="KW-0732">Signal</keyword>
<keyword evidence="8 10" id="KW-0472">Membrane</keyword>
<keyword evidence="6" id="KW-0677">Repeat</keyword>
<dbReference type="GO" id="GO:0016020">
    <property type="term" value="C:membrane"/>
    <property type="evidence" value="ECO:0007669"/>
    <property type="project" value="UniProtKB-SubCell"/>
</dbReference>
<evidence type="ECO:0000256" key="4">
    <source>
        <dbReference type="ARBA" id="ARBA00022692"/>
    </source>
</evidence>
<comment type="subcellular location">
    <subcellularLocation>
        <location evidence="1">Membrane</location>
        <topology evidence="1">Single-pass membrane protein</topology>
    </subcellularLocation>
</comment>
<name>A0A0S3TA30_PHAAN</name>
<evidence type="ECO:0000256" key="1">
    <source>
        <dbReference type="ARBA" id="ARBA00004167"/>
    </source>
</evidence>
<dbReference type="InterPro" id="IPR001611">
    <property type="entry name" value="Leu-rich_rpt"/>
</dbReference>
<sequence>MGKLAKLEALVLRKNNLTGELHSSLKNCTNLIMLDVSENNLSGRIPSWIGESMQQLRILNMQGNHFSLNFPIQLCYLRHIQLLNLSRNKLSKAIPTCLKNFTAMSEKSINRTEIQGLIYGYNITYSEIYGPSMSYRLVITLVWKGVEQVFGDPQLILKSIDLSSNNFTGEIPKEVVYLFGIVSLNLSRNNLSGEIPSEIGNLSSLESLDLSRNHLHGRIPSSISQLDFLGKLYLSYNSLSGRIPLGRHLQTFEASSFEGNINLCGEQLNKSCPGDYSTAKPEAATEKDADDSDFYEALYMSMGIGFFVGFWGLLGPILIWKPLRIAYLRLLNKLITEIQL</sequence>
<dbReference type="OrthoDB" id="1431053at2759"/>
<evidence type="ECO:0000256" key="9">
    <source>
        <dbReference type="ARBA" id="ARBA00023180"/>
    </source>
</evidence>
<proteinExistence type="inferred from homology"/>
<keyword evidence="3" id="KW-0433">Leucine-rich repeat</keyword>
<dbReference type="SUPFAM" id="SSF52058">
    <property type="entry name" value="L domain-like"/>
    <property type="match status" value="1"/>
</dbReference>
<dbReference type="PANTHER" id="PTHR48065:SF18">
    <property type="entry name" value="LRR RECEPTOR-LIKE KINASE FAMILY PROTEIN"/>
    <property type="match status" value="1"/>
</dbReference>
<reference evidence="11 12" key="1">
    <citation type="journal article" date="2015" name="Sci. Rep.">
        <title>The power of single molecule real-time sequencing technology in the de novo assembly of a eukaryotic genome.</title>
        <authorList>
            <person name="Sakai H."/>
            <person name="Naito K."/>
            <person name="Ogiso-Tanaka E."/>
            <person name="Takahashi Y."/>
            <person name="Iseki K."/>
            <person name="Muto C."/>
            <person name="Satou K."/>
            <person name="Teruya K."/>
            <person name="Shiroma A."/>
            <person name="Shimoji M."/>
            <person name="Hirano T."/>
            <person name="Itoh T."/>
            <person name="Kaga A."/>
            <person name="Tomooka N."/>
        </authorList>
    </citation>
    <scope>NUCLEOTIDE SEQUENCE [LARGE SCALE GENOMIC DNA]</scope>
    <source>
        <strain evidence="12">cv. Shumari</strain>
    </source>
</reference>
<evidence type="ECO:0000256" key="3">
    <source>
        <dbReference type="ARBA" id="ARBA00022614"/>
    </source>
</evidence>
<evidence type="ECO:0000256" key="7">
    <source>
        <dbReference type="ARBA" id="ARBA00022989"/>
    </source>
</evidence>
<comment type="similarity">
    <text evidence="2">Belongs to the RLP family.</text>
</comment>
<protein>
    <recommendedName>
        <fullName evidence="13">Leucine-rich repeat-containing N-terminal plant-type domain-containing protein</fullName>
    </recommendedName>
</protein>
<evidence type="ECO:0000256" key="6">
    <source>
        <dbReference type="ARBA" id="ARBA00022737"/>
    </source>
</evidence>
<dbReference type="Proteomes" id="UP000291084">
    <property type="component" value="Chromosome 11"/>
</dbReference>
<evidence type="ECO:0000313" key="11">
    <source>
        <dbReference type="EMBL" id="BAU02079.1"/>
    </source>
</evidence>
<dbReference type="Pfam" id="PF00560">
    <property type="entry name" value="LRR_1"/>
    <property type="match status" value="6"/>
</dbReference>
<evidence type="ECO:0000256" key="10">
    <source>
        <dbReference type="SAM" id="Phobius"/>
    </source>
</evidence>
<dbReference type="AlphaFoldDB" id="A0A0S3TA30"/>
<dbReference type="InterPro" id="IPR032675">
    <property type="entry name" value="LRR_dom_sf"/>
</dbReference>
<dbReference type="PANTHER" id="PTHR48065">
    <property type="entry name" value="OS10G0469600 PROTEIN"/>
    <property type="match status" value="1"/>
</dbReference>
<keyword evidence="4 10" id="KW-0812">Transmembrane</keyword>
<feature type="transmembrane region" description="Helical" evidence="10">
    <location>
        <begin position="297"/>
        <end position="320"/>
    </location>
</feature>
<evidence type="ECO:0000256" key="5">
    <source>
        <dbReference type="ARBA" id="ARBA00022729"/>
    </source>
</evidence>